<organism evidence="2 3">
    <name type="scientific">Candidatus Brachybacterium intestinipullorum</name>
    <dbReference type="NCBI Taxonomy" id="2838512"/>
    <lineage>
        <taxon>Bacteria</taxon>
        <taxon>Bacillati</taxon>
        <taxon>Actinomycetota</taxon>
        <taxon>Actinomycetes</taxon>
        <taxon>Micrococcales</taxon>
        <taxon>Dermabacteraceae</taxon>
        <taxon>Brachybacterium</taxon>
    </lineage>
</organism>
<accession>A0A9D2TJK1</accession>
<gene>
    <name evidence="2" type="ORF">H9932_15905</name>
</gene>
<dbReference type="Proteomes" id="UP000823854">
    <property type="component" value="Unassembled WGS sequence"/>
</dbReference>
<evidence type="ECO:0000313" key="2">
    <source>
        <dbReference type="EMBL" id="HJC71143.1"/>
    </source>
</evidence>
<keyword evidence="1" id="KW-0812">Transmembrane</keyword>
<feature type="transmembrane region" description="Helical" evidence="1">
    <location>
        <begin position="44"/>
        <end position="61"/>
    </location>
</feature>
<feature type="transmembrane region" description="Helical" evidence="1">
    <location>
        <begin position="20"/>
        <end position="37"/>
    </location>
</feature>
<name>A0A9D2TJK1_9MICO</name>
<keyword evidence="1" id="KW-0472">Membrane</keyword>
<evidence type="ECO:0000256" key="1">
    <source>
        <dbReference type="SAM" id="Phobius"/>
    </source>
</evidence>
<reference evidence="2" key="2">
    <citation type="submission" date="2021-04" db="EMBL/GenBank/DDBJ databases">
        <authorList>
            <person name="Gilroy R."/>
        </authorList>
    </citation>
    <scope>NUCLEOTIDE SEQUENCE</scope>
    <source>
        <strain evidence="2">CHK130-7132</strain>
    </source>
</reference>
<dbReference type="EMBL" id="DWWC01000346">
    <property type="protein sequence ID" value="HJC71143.1"/>
    <property type="molecule type" value="Genomic_DNA"/>
</dbReference>
<evidence type="ECO:0000313" key="3">
    <source>
        <dbReference type="Proteomes" id="UP000823854"/>
    </source>
</evidence>
<comment type="caution">
    <text evidence="2">The sequence shown here is derived from an EMBL/GenBank/DDBJ whole genome shotgun (WGS) entry which is preliminary data.</text>
</comment>
<reference evidence="2" key="1">
    <citation type="journal article" date="2021" name="PeerJ">
        <title>Extensive microbial diversity within the chicken gut microbiome revealed by metagenomics and culture.</title>
        <authorList>
            <person name="Gilroy R."/>
            <person name="Ravi A."/>
            <person name="Getino M."/>
            <person name="Pursley I."/>
            <person name="Horton D.L."/>
            <person name="Alikhan N.F."/>
            <person name="Baker D."/>
            <person name="Gharbi K."/>
            <person name="Hall N."/>
            <person name="Watson M."/>
            <person name="Adriaenssens E.M."/>
            <person name="Foster-Nyarko E."/>
            <person name="Jarju S."/>
            <person name="Secka A."/>
            <person name="Antonio M."/>
            <person name="Oren A."/>
            <person name="Chaudhuri R.R."/>
            <person name="La Ragione R."/>
            <person name="Hildebrand F."/>
            <person name="Pallen M.J."/>
        </authorList>
    </citation>
    <scope>NUCLEOTIDE SEQUENCE</scope>
    <source>
        <strain evidence="2">CHK130-7132</strain>
    </source>
</reference>
<dbReference type="AlphaFoldDB" id="A0A9D2TJK1"/>
<protein>
    <submittedName>
        <fullName evidence="2">Uncharacterized protein</fullName>
    </submittedName>
</protein>
<sequence length="188" mass="20356">MRPEPPFHVGRTAPSSVGWTRIAITLGAGAVLAGLLVQRGSVPGAVAALAVFALLALWTWMGQATRFVVDERGLTVSLGGFLPRATWPLADFRTVQLRELPASRVGVTLGGYGWRRGKAISPKPEELTPVGERKIFTLADMQRPYRMLVTRPGTLVEIIGRERTCYILSPVDPAATAAAIDQAIRSRR</sequence>
<proteinExistence type="predicted"/>
<keyword evidence="1" id="KW-1133">Transmembrane helix</keyword>